<dbReference type="Proteomes" id="UP000695562">
    <property type="component" value="Unassembled WGS sequence"/>
</dbReference>
<name>A0A8J4UXK8_9MYCE</name>
<proteinExistence type="predicted"/>
<comment type="caution">
    <text evidence="1">The sequence shown here is derived from an EMBL/GenBank/DDBJ whole genome shotgun (WGS) entry which is preliminary data.</text>
</comment>
<organism evidence="1 2">
    <name type="scientific">Polysphondylium violaceum</name>
    <dbReference type="NCBI Taxonomy" id="133409"/>
    <lineage>
        <taxon>Eukaryota</taxon>
        <taxon>Amoebozoa</taxon>
        <taxon>Evosea</taxon>
        <taxon>Eumycetozoa</taxon>
        <taxon>Dictyostelia</taxon>
        <taxon>Dictyosteliales</taxon>
        <taxon>Dictyosteliaceae</taxon>
        <taxon>Polysphondylium</taxon>
    </lineage>
</organism>
<protein>
    <submittedName>
        <fullName evidence="1">Uncharacterized protein</fullName>
    </submittedName>
</protein>
<dbReference type="EMBL" id="AJWJ01000418">
    <property type="protein sequence ID" value="KAF2071055.1"/>
    <property type="molecule type" value="Genomic_DNA"/>
</dbReference>
<dbReference type="AlphaFoldDB" id="A0A8J4UXK8"/>
<sequence>MTTNTNNSNIQITISDASEKESISLNQLEWDFKQYRETVSYGGQPDTPMPSELSYDEQVESFKNATIENMQFYKDLPSPDDEPVASTQITPDEIIAKNINTVYCKITYLVQRPIIIKISFNRPKDIGNYELLSLYARAYQYVYGFFPTGNKYQVFGHALDEITFNGCSIIKILDDGSIACEYSFDS</sequence>
<gene>
    <name evidence="1" type="ORF">CYY_007631</name>
</gene>
<accession>A0A8J4UXK8</accession>
<evidence type="ECO:0000313" key="1">
    <source>
        <dbReference type="EMBL" id="KAF2071055.1"/>
    </source>
</evidence>
<evidence type="ECO:0000313" key="2">
    <source>
        <dbReference type="Proteomes" id="UP000695562"/>
    </source>
</evidence>
<keyword evidence="2" id="KW-1185">Reference proteome</keyword>
<reference evidence="1" key="1">
    <citation type="submission" date="2020-01" db="EMBL/GenBank/DDBJ databases">
        <title>Development of genomics and gene disruption for Polysphondylium violaceum indicates a role for the polyketide synthase stlB in stalk morphogenesis.</title>
        <authorList>
            <person name="Narita B."/>
            <person name="Kawabe Y."/>
            <person name="Kin K."/>
            <person name="Saito T."/>
            <person name="Gibbs R."/>
            <person name="Kuspa A."/>
            <person name="Muzny D."/>
            <person name="Queller D."/>
            <person name="Richards S."/>
            <person name="Strassman J."/>
            <person name="Sucgang R."/>
            <person name="Worley K."/>
            <person name="Schaap P."/>
        </authorList>
    </citation>
    <scope>NUCLEOTIDE SEQUENCE</scope>
    <source>
        <strain evidence="1">QSvi11</strain>
    </source>
</reference>